<reference evidence="1" key="1">
    <citation type="submission" date="2020-03" db="EMBL/GenBank/DDBJ databases">
        <title>The deep terrestrial virosphere.</title>
        <authorList>
            <person name="Holmfeldt K."/>
            <person name="Nilsson E."/>
            <person name="Simone D."/>
            <person name="Lopez-Fernandez M."/>
            <person name="Wu X."/>
            <person name="de Brujin I."/>
            <person name="Lundin D."/>
            <person name="Andersson A."/>
            <person name="Bertilsson S."/>
            <person name="Dopson M."/>
        </authorList>
    </citation>
    <scope>NUCLEOTIDE SEQUENCE</scope>
    <source>
        <strain evidence="2">MM415A00929</strain>
        <strain evidence="1">MM415B00326</strain>
    </source>
</reference>
<protein>
    <submittedName>
        <fullName evidence="1">Uncharacterized protein</fullName>
    </submittedName>
</protein>
<dbReference type="AlphaFoldDB" id="A0A6M3JCH8"/>
<organism evidence="1">
    <name type="scientific">viral metagenome</name>
    <dbReference type="NCBI Taxonomy" id="1070528"/>
    <lineage>
        <taxon>unclassified sequences</taxon>
        <taxon>metagenomes</taxon>
        <taxon>organismal metagenomes</taxon>
    </lineage>
</organism>
<evidence type="ECO:0000313" key="1">
    <source>
        <dbReference type="EMBL" id="QJA66845.1"/>
    </source>
</evidence>
<dbReference type="EMBL" id="MT141561">
    <property type="protein sequence ID" value="QJA66845.1"/>
    <property type="molecule type" value="Genomic_DNA"/>
</dbReference>
<gene>
    <name evidence="2" type="ORF">MM415A00929_0003</name>
    <name evidence="1" type="ORF">MM415B00326_0045</name>
</gene>
<evidence type="ECO:0000313" key="2">
    <source>
        <dbReference type="EMBL" id="QJA79211.1"/>
    </source>
</evidence>
<accession>A0A6M3JCH8</accession>
<dbReference type="EMBL" id="MT142372">
    <property type="protein sequence ID" value="QJA79211.1"/>
    <property type="molecule type" value="Genomic_DNA"/>
</dbReference>
<name>A0A6M3JCH8_9ZZZZ</name>
<proteinExistence type="predicted"/>
<sequence>MPDGQCNSEKIKSTLGLSTLLEVRLATALQNGQANFFAYTLLHLGAGRGKKSTAPHLFLKLHKEDMLLFKIKENNQ</sequence>